<organism evidence="2 3">
    <name type="scientific">Portibacter lacus</name>
    <dbReference type="NCBI Taxonomy" id="1099794"/>
    <lineage>
        <taxon>Bacteria</taxon>
        <taxon>Pseudomonadati</taxon>
        <taxon>Bacteroidota</taxon>
        <taxon>Saprospiria</taxon>
        <taxon>Saprospirales</taxon>
        <taxon>Haliscomenobacteraceae</taxon>
        <taxon>Portibacter</taxon>
    </lineage>
</organism>
<reference evidence="2" key="2">
    <citation type="submission" date="2023-01" db="EMBL/GenBank/DDBJ databases">
        <title>Draft genome sequence of Portibacter lacus strain NBRC 108769.</title>
        <authorList>
            <person name="Sun Q."/>
            <person name="Mori K."/>
        </authorList>
    </citation>
    <scope>NUCLEOTIDE SEQUENCE</scope>
    <source>
        <strain evidence="2">NBRC 108769</strain>
    </source>
</reference>
<dbReference type="Pfam" id="PF19578">
    <property type="entry name" value="DUF6090"/>
    <property type="match status" value="1"/>
</dbReference>
<keyword evidence="3" id="KW-1185">Reference proteome</keyword>
<gene>
    <name evidence="2" type="ORF">GCM10007940_28380</name>
</gene>
<accession>A0AA37WET9</accession>
<reference evidence="2" key="1">
    <citation type="journal article" date="2014" name="Int. J. Syst. Evol. Microbiol.">
        <title>Complete genome sequence of Corynebacterium casei LMG S-19264T (=DSM 44701T), isolated from a smear-ripened cheese.</title>
        <authorList>
            <consortium name="US DOE Joint Genome Institute (JGI-PGF)"/>
            <person name="Walter F."/>
            <person name="Albersmeier A."/>
            <person name="Kalinowski J."/>
            <person name="Ruckert C."/>
        </authorList>
    </citation>
    <scope>NUCLEOTIDE SEQUENCE</scope>
    <source>
        <strain evidence="2">NBRC 108769</strain>
    </source>
</reference>
<feature type="transmembrane region" description="Helical" evidence="1">
    <location>
        <begin position="21"/>
        <end position="42"/>
    </location>
</feature>
<dbReference type="AlphaFoldDB" id="A0AA37WET9"/>
<keyword evidence="1" id="KW-0472">Membrane</keyword>
<evidence type="ECO:0000256" key="1">
    <source>
        <dbReference type="SAM" id="Phobius"/>
    </source>
</evidence>
<dbReference type="EMBL" id="BSOH01000016">
    <property type="protein sequence ID" value="GLR18223.1"/>
    <property type="molecule type" value="Genomic_DNA"/>
</dbReference>
<evidence type="ECO:0000313" key="2">
    <source>
        <dbReference type="EMBL" id="GLR18223.1"/>
    </source>
</evidence>
<keyword evidence="1" id="KW-1133">Transmembrane helix</keyword>
<comment type="caution">
    <text evidence="2">The sequence shown here is derived from an EMBL/GenBank/DDBJ whole genome shotgun (WGS) entry which is preliminary data.</text>
</comment>
<sequence>MIKFFRKIRQKLLSENKFSKYLIYAIGEIILVVIGILIALQINNGNEYRKERAEEIKMLENFKTTIKGDFDQVNSFSKTFDETDRAIYFLLKHMEEGLAYNDSLKTHFRQTTALFSPKIDQEVFATLSSTDLNIISNDILKNEIISYYSFAKRAFDVRINRYAMIMEDASKNIFSSRFNELWGNTWDDPHFIDSLQNKTMTPKNYEELKKDEEYLYFLKSLKNQLYWYVRRPLRQATEKSERVLQLINNELKTLKK</sequence>
<dbReference type="RefSeq" id="WP_235295548.1">
    <property type="nucleotide sequence ID" value="NZ_BSOH01000016.1"/>
</dbReference>
<evidence type="ECO:0000313" key="3">
    <source>
        <dbReference type="Proteomes" id="UP001156666"/>
    </source>
</evidence>
<name>A0AA37WET9_9BACT</name>
<dbReference type="InterPro" id="IPR045749">
    <property type="entry name" value="DUF6090"/>
</dbReference>
<keyword evidence="1" id="KW-0812">Transmembrane</keyword>
<proteinExistence type="predicted"/>
<dbReference type="Proteomes" id="UP001156666">
    <property type="component" value="Unassembled WGS sequence"/>
</dbReference>
<protein>
    <submittedName>
        <fullName evidence="2">Uncharacterized protein</fullName>
    </submittedName>
</protein>